<keyword evidence="2" id="KW-1185">Reference proteome</keyword>
<dbReference type="AlphaFoldDB" id="A0A1W1UZP2"/>
<sequence length="142" mass="15152">MQDESTQAGHYEGSSTGVRMGSCSLTLSGGRDAQSKLLPETGTIDGQEADAAEVLKLLEWAKVEGHVKEVNDDRRPLTIGKAAARQLHLELGRLQFREHYALASEVLGVEVTSLAALTAEDAALVRDYAYGQWGLVAGEVAA</sequence>
<evidence type="ECO:0000313" key="1">
    <source>
        <dbReference type="EMBL" id="SMB86565.1"/>
    </source>
</evidence>
<reference evidence="1 2" key="1">
    <citation type="submission" date="2017-04" db="EMBL/GenBank/DDBJ databases">
        <authorList>
            <person name="Afonso C.L."/>
            <person name="Miller P.J."/>
            <person name="Scott M.A."/>
            <person name="Spackman E."/>
            <person name="Goraichik I."/>
            <person name="Dimitrov K.M."/>
            <person name="Suarez D.L."/>
            <person name="Swayne D.E."/>
        </authorList>
    </citation>
    <scope>NUCLEOTIDE SEQUENCE [LARGE SCALE GENOMIC DNA]</scope>
    <source>
        <strain evidence="1 2">KR-140</strain>
    </source>
</reference>
<organism evidence="1 2">
    <name type="scientific">Deinococcus hopiensis KR-140</name>
    <dbReference type="NCBI Taxonomy" id="695939"/>
    <lineage>
        <taxon>Bacteria</taxon>
        <taxon>Thermotogati</taxon>
        <taxon>Deinococcota</taxon>
        <taxon>Deinococci</taxon>
        <taxon>Deinococcales</taxon>
        <taxon>Deinococcaceae</taxon>
        <taxon>Deinococcus</taxon>
    </lineage>
</organism>
<proteinExistence type="predicted"/>
<accession>A0A1W1UZP2</accession>
<dbReference type="Proteomes" id="UP000192582">
    <property type="component" value="Unassembled WGS sequence"/>
</dbReference>
<evidence type="ECO:0000313" key="2">
    <source>
        <dbReference type="Proteomes" id="UP000192582"/>
    </source>
</evidence>
<gene>
    <name evidence="1" type="ORF">SAMN00790413_03849</name>
</gene>
<protein>
    <submittedName>
        <fullName evidence="1">Uncharacterized protein</fullName>
    </submittedName>
</protein>
<dbReference type="OrthoDB" id="71132at2"/>
<name>A0A1W1UZP2_9DEIO</name>
<dbReference type="EMBL" id="FWWU01000008">
    <property type="protein sequence ID" value="SMB86565.1"/>
    <property type="molecule type" value="Genomic_DNA"/>
</dbReference>
<dbReference type="RefSeq" id="WP_084047708.1">
    <property type="nucleotide sequence ID" value="NZ_FWWU01000008.1"/>
</dbReference>
<dbReference type="STRING" id="695939.SAMN00790413_03849"/>